<protein>
    <submittedName>
        <fullName evidence="1">Uncharacterized protein</fullName>
    </submittedName>
</protein>
<dbReference type="Proteomes" id="UP000824120">
    <property type="component" value="Chromosome 8"/>
</dbReference>
<accession>A0A9J5XRT9</accession>
<reference evidence="1 2" key="1">
    <citation type="submission" date="2020-09" db="EMBL/GenBank/DDBJ databases">
        <title>De no assembly of potato wild relative species, Solanum commersonii.</title>
        <authorList>
            <person name="Cho K."/>
        </authorList>
    </citation>
    <scope>NUCLEOTIDE SEQUENCE [LARGE SCALE GENOMIC DNA]</scope>
    <source>
        <strain evidence="1">LZ3.2</strain>
        <tissue evidence="1">Leaf</tissue>
    </source>
</reference>
<gene>
    <name evidence="1" type="ORF">H5410_041525</name>
</gene>
<evidence type="ECO:0000313" key="2">
    <source>
        <dbReference type="Proteomes" id="UP000824120"/>
    </source>
</evidence>
<organism evidence="1 2">
    <name type="scientific">Solanum commersonii</name>
    <name type="common">Commerson's wild potato</name>
    <name type="synonym">Commerson's nightshade</name>
    <dbReference type="NCBI Taxonomy" id="4109"/>
    <lineage>
        <taxon>Eukaryota</taxon>
        <taxon>Viridiplantae</taxon>
        <taxon>Streptophyta</taxon>
        <taxon>Embryophyta</taxon>
        <taxon>Tracheophyta</taxon>
        <taxon>Spermatophyta</taxon>
        <taxon>Magnoliopsida</taxon>
        <taxon>eudicotyledons</taxon>
        <taxon>Gunneridae</taxon>
        <taxon>Pentapetalae</taxon>
        <taxon>asterids</taxon>
        <taxon>lamiids</taxon>
        <taxon>Solanales</taxon>
        <taxon>Solanaceae</taxon>
        <taxon>Solanoideae</taxon>
        <taxon>Solaneae</taxon>
        <taxon>Solanum</taxon>
    </lineage>
</organism>
<sequence length="132" mass="15055">MKVVEMKILRWMCGHIKRALLLRMKISGMDRRQHMKNEVEMVQTYPKEDTYDSLNAEMVCIIAKIAMVLYLPKKESAITPPSKHKRNEVPMKSETILAEVALGRCIVPIKQVTRFTAMPIVDSLSLTSIPGN</sequence>
<dbReference type="OrthoDB" id="10502661at2759"/>
<evidence type="ECO:0000313" key="1">
    <source>
        <dbReference type="EMBL" id="KAG5591011.1"/>
    </source>
</evidence>
<name>A0A9J5XRT9_SOLCO</name>
<dbReference type="EMBL" id="JACXVP010000008">
    <property type="protein sequence ID" value="KAG5591011.1"/>
    <property type="molecule type" value="Genomic_DNA"/>
</dbReference>
<dbReference type="AlphaFoldDB" id="A0A9J5XRT9"/>
<comment type="caution">
    <text evidence="1">The sequence shown here is derived from an EMBL/GenBank/DDBJ whole genome shotgun (WGS) entry which is preliminary data.</text>
</comment>
<keyword evidence="2" id="KW-1185">Reference proteome</keyword>
<proteinExistence type="predicted"/>